<sequence>MPREIRFTLKSSKIAQTLSLRSHPYRRRRRRRQRHEVLQQATKCAIVSVNEMRADSGGKVPLNVKNDNDQTMRSEKSKKVPTHAYQSASQPAVGSLLAASLRFETESNLIVLMAQNSDANEPTLENHKEFSNAQEHRKHNANKNKLNGDSPIGLRKTGSGTQLGMLNFNVEKKKITE</sequence>
<feature type="region of interest" description="Disordered" evidence="1">
    <location>
        <begin position="121"/>
        <end position="158"/>
    </location>
</feature>
<comment type="caution">
    <text evidence="2">The sequence shown here is derived from an EMBL/GenBank/DDBJ whole genome shotgun (WGS) entry which is preliminary data.</text>
</comment>
<dbReference type="Proteomes" id="UP000606786">
    <property type="component" value="Unassembled WGS sequence"/>
</dbReference>
<dbReference type="AlphaFoldDB" id="A0A811UGL3"/>
<name>A0A811UGL3_CERCA</name>
<protein>
    <submittedName>
        <fullName evidence="2">(Mediterranean fruit fly) hypothetical protein</fullName>
    </submittedName>
</protein>
<keyword evidence="3" id="KW-1185">Reference proteome</keyword>
<reference evidence="2" key="1">
    <citation type="submission" date="2020-11" db="EMBL/GenBank/DDBJ databases">
        <authorList>
            <person name="Whitehead M."/>
        </authorList>
    </citation>
    <scope>NUCLEOTIDE SEQUENCE</scope>
    <source>
        <strain evidence="2">EGII</strain>
    </source>
</reference>
<evidence type="ECO:0000313" key="2">
    <source>
        <dbReference type="EMBL" id="CAD6998099.1"/>
    </source>
</evidence>
<feature type="compositionally biased region" description="Basic and acidic residues" evidence="1">
    <location>
        <begin position="66"/>
        <end position="78"/>
    </location>
</feature>
<evidence type="ECO:0000256" key="1">
    <source>
        <dbReference type="SAM" id="MobiDB-lite"/>
    </source>
</evidence>
<dbReference type="EMBL" id="CAJHJT010000012">
    <property type="protein sequence ID" value="CAD6998099.1"/>
    <property type="molecule type" value="Genomic_DNA"/>
</dbReference>
<accession>A0A811UGL3</accession>
<feature type="region of interest" description="Disordered" evidence="1">
    <location>
        <begin position="57"/>
        <end position="86"/>
    </location>
</feature>
<proteinExistence type="predicted"/>
<evidence type="ECO:0000313" key="3">
    <source>
        <dbReference type="Proteomes" id="UP000606786"/>
    </source>
</evidence>
<gene>
    <name evidence="2" type="ORF">CCAP1982_LOCUS6713</name>
</gene>
<organism evidence="2 3">
    <name type="scientific">Ceratitis capitata</name>
    <name type="common">Mediterranean fruit fly</name>
    <name type="synonym">Tephritis capitata</name>
    <dbReference type="NCBI Taxonomy" id="7213"/>
    <lineage>
        <taxon>Eukaryota</taxon>
        <taxon>Metazoa</taxon>
        <taxon>Ecdysozoa</taxon>
        <taxon>Arthropoda</taxon>
        <taxon>Hexapoda</taxon>
        <taxon>Insecta</taxon>
        <taxon>Pterygota</taxon>
        <taxon>Neoptera</taxon>
        <taxon>Endopterygota</taxon>
        <taxon>Diptera</taxon>
        <taxon>Brachycera</taxon>
        <taxon>Muscomorpha</taxon>
        <taxon>Tephritoidea</taxon>
        <taxon>Tephritidae</taxon>
        <taxon>Ceratitis</taxon>
        <taxon>Ceratitis</taxon>
    </lineage>
</organism>